<comment type="subcellular location">
    <subcellularLocation>
        <location evidence="1">Cell membrane</location>
        <topology evidence="1">Multi-pass membrane protein</topology>
    </subcellularLocation>
</comment>
<protein>
    <recommendedName>
        <fullName evidence="5">Cora-domain-containing protein</fullName>
    </recommendedName>
</protein>
<feature type="transmembrane region" description="Helical" evidence="2">
    <location>
        <begin position="504"/>
        <end position="527"/>
    </location>
</feature>
<dbReference type="PANTHER" id="PTHR46494">
    <property type="entry name" value="CORA FAMILY METAL ION TRANSPORTER (EUROFUNG)"/>
    <property type="match status" value="1"/>
</dbReference>
<evidence type="ECO:0000256" key="2">
    <source>
        <dbReference type="SAM" id="Phobius"/>
    </source>
</evidence>
<dbReference type="AlphaFoldDB" id="A0A9P4I7C6"/>
<dbReference type="GO" id="GO:0005886">
    <property type="term" value="C:plasma membrane"/>
    <property type="evidence" value="ECO:0007669"/>
    <property type="project" value="UniProtKB-SubCell"/>
</dbReference>
<dbReference type="GO" id="GO:0015095">
    <property type="term" value="F:magnesium ion transmembrane transporter activity"/>
    <property type="evidence" value="ECO:0007669"/>
    <property type="project" value="TreeGrafter"/>
</dbReference>
<dbReference type="OrthoDB" id="5430812at2759"/>
<evidence type="ECO:0008006" key="5">
    <source>
        <dbReference type="Google" id="ProtNLM"/>
    </source>
</evidence>
<dbReference type="InterPro" id="IPR045861">
    <property type="entry name" value="CorA_cytoplasmic_dom"/>
</dbReference>
<comment type="caution">
    <text evidence="3">The sequence shown here is derived from an EMBL/GenBank/DDBJ whole genome shotgun (WGS) entry which is preliminary data.</text>
</comment>
<reference evidence="3" key="1">
    <citation type="journal article" date="2020" name="Stud. Mycol.">
        <title>101 Dothideomycetes genomes: a test case for predicting lifestyles and emergence of pathogens.</title>
        <authorList>
            <person name="Haridas S."/>
            <person name="Albert R."/>
            <person name="Binder M."/>
            <person name="Bloem J."/>
            <person name="Labutti K."/>
            <person name="Salamov A."/>
            <person name="Andreopoulos B."/>
            <person name="Baker S."/>
            <person name="Barry K."/>
            <person name="Bills G."/>
            <person name="Bluhm B."/>
            <person name="Cannon C."/>
            <person name="Castanera R."/>
            <person name="Culley D."/>
            <person name="Daum C."/>
            <person name="Ezra D."/>
            <person name="Gonzalez J."/>
            <person name="Henrissat B."/>
            <person name="Kuo A."/>
            <person name="Liang C."/>
            <person name="Lipzen A."/>
            <person name="Lutzoni F."/>
            <person name="Magnuson J."/>
            <person name="Mondo S."/>
            <person name="Nolan M."/>
            <person name="Ohm R."/>
            <person name="Pangilinan J."/>
            <person name="Park H.-J."/>
            <person name="Ramirez L."/>
            <person name="Alfaro M."/>
            <person name="Sun H."/>
            <person name="Tritt A."/>
            <person name="Yoshinaga Y."/>
            <person name="Zwiers L.-H."/>
            <person name="Turgeon B."/>
            <person name="Goodwin S."/>
            <person name="Spatafora J."/>
            <person name="Crous P."/>
            <person name="Grigoriev I."/>
        </authorList>
    </citation>
    <scope>NUCLEOTIDE SEQUENCE</scope>
    <source>
        <strain evidence="3">CBS 133067</strain>
    </source>
</reference>
<keyword evidence="4" id="KW-1185">Reference proteome</keyword>
<evidence type="ECO:0000256" key="1">
    <source>
        <dbReference type="ARBA" id="ARBA00004651"/>
    </source>
</evidence>
<feature type="transmembrane region" description="Helical" evidence="2">
    <location>
        <begin position="539"/>
        <end position="560"/>
    </location>
</feature>
<dbReference type="PANTHER" id="PTHR46494:SF1">
    <property type="entry name" value="CORA FAMILY METAL ION TRANSPORTER (EUROFUNG)"/>
    <property type="match status" value="1"/>
</dbReference>
<keyword evidence="2" id="KW-0812">Transmembrane</keyword>
<keyword evidence="2" id="KW-0472">Membrane</keyword>
<sequence length="600" mass="69361">MTEEEESRGELPKYYHQLNEGGINAFKDFDNPLNFKSLDEKARKASTRNFVIDFGDDEAWCAFDLEASAVKKLLKSPRPAALNTRWINIWMPYEQEDLLTVLAKHYDFSPRLLGFMKSKPAKHVSKSQQTRASMFDRLRHRHQHAPYVKSVSDPSVDMEDYIGMQELKPVSDVDLLTQGMNQYSLANEVWHWSSVDWGRRFVCLGYNSLYQVPKPRSQALGDDDEEDEEVHPMDRDIPVGKRIWSWLLLCEDKTVITITEDPFPYRSGVSDLDSHERRAQMIIRRNLINVFRNCSKAHDSSRESPILKLPVRERVGDSEEETAHRPSDTPGLLFYCLYDDWFSSYSVVFRREHRYGAALDELRHLMLQRAELAHISRLHHIGRQLAVLKRMYQSYELIIDRVLEKHEATLASLKNSHIISGLNSGAESMASSVPQVQVAESQSLLGVSLSSAARVRFERLKYRIRLYALSEIEECLSQKDALVMMNFNLIATKQSVSVERLTRVTLLLGKVTILFMPVSLMSAYFSCQFTDAQFKASTYWMWFGIIFGISLIGLVGFSIMSGTLETSMIYKPMGRRIVDAIRGQKWRRKRDKEKKVMRRD</sequence>
<dbReference type="EMBL" id="ML978133">
    <property type="protein sequence ID" value="KAF2094803.1"/>
    <property type="molecule type" value="Genomic_DNA"/>
</dbReference>
<name>A0A9P4I7C6_9PEZI</name>
<dbReference type="Proteomes" id="UP000799772">
    <property type="component" value="Unassembled WGS sequence"/>
</dbReference>
<dbReference type="SUPFAM" id="SSF143865">
    <property type="entry name" value="CorA soluble domain-like"/>
    <property type="match status" value="1"/>
</dbReference>
<dbReference type="GO" id="GO:0050897">
    <property type="term" value="F:cobalt ion binding"/>
    <property type="evidence" value="ECO:0007669"/>
    <property type="project" value="TreeGrafter"/>
</dbReference>
<proteinExistence type="predicted"/>
<evidence type="ECO:0000313" key="3">
    <source>
        <dbReference type="EMBL" id="KAF2094803.1"/>
    </source>
</evidence>
<accession>A0A9P4I7C6</accession>
<keyword evidence="2" id="KW-1133">Transmembrane helix</keyword>
<evidence type="ECO:0000313" key="4">
    <source>
        <dbReference type="Proteomes" id="UP000799772"/>
    </source>
</evidence>
<dbReference type="GO" id="GO:0015087">
    <property type="term" value="F:cobalt ion transmembrane transporter activity"/>
    <property type="evidence" value="ECO:0007669"/>
    <property type="project" value="TreeGrafter"/>
</dbReference>
<organism evidence="3 4">
    <name type="scientific">Rhizodiscina lignyota</name>
    <dbReference type="NCBI Taxonomy" id="1504668"/>
    <lineage>
        <taxon>Eukaryota</taxon>
        <taxon>Fungi</taxon>
        <taxon>Dikarya</taxon>
        <taxon>Ascomycota</taxon>
        <taxon>Pezizomycotina</taxon>
        <taxon>Dothideomycetes</taxon>
        <taxon>Pleosporomycetidae</taxon>
        <taxon>Aulographales</taxon>
        <taxon>Rhizodiscinaceae</taxon>
        <taxon>Rhizodiscina</taxon>
    </lineage>
</organism>
<dbReference type="GO" id="GO:0000287">
    <property type="term" value="F:magnesium ion binding"/>
    <property type="evidence" value="ECO:0007669"/>
    <property type="project" value="TreeGrafter"/>
</dbReference>
<gene>
    <name evidence="3" type="ORF">NA57DRAFT_60221</name>
</gene>